<sequence>MFGNLSSFGDFPPHYTDEGLPFENRKGTIIGIIVPFLVLAWVSVGLRIYTRVRIVKAPGWDDIVIVIALFAGSASAIGLSLTTNHGMGHSFKEVPDSDREMFFLLFYISNASFSMSNALVKLSLLFQYMRVFEDRMPRLRIVTIGLIIVVSIWGLVFSFIAWFPCFPPYQFYRLGSESHCYGYGSTNPLEVYYVVVASNGTNMALDFIILLLPIPLLFSRETERPTKIGLLVLLCIGILINVIAAWRIVANKATSDRQPDPTRIFPTIILLGETENRLSLILASIPVFWPIVSKTWRNTITVTHEVTIESTLRHAGTGRPGGMRRTDFDYRVERVTTEDEATEAGLRHPGRLCEVDRYVRELVSPFAETQEVESTVSTQHQRHFAEELQGNKLNFVTVPNADQ</sequence>
<evidence type="ECO:0000313" key="1">
    <source>
        <dbReference type="EMBL" id="KAL0941911.1"/>
    </source>
</evidence>
<comment type="caution">
    <text evidence="1">The sequence shown here is derived from an EMBL/GenBank/DDBJ whole genome shotgun (WGS) entry which is preliminary data.</text>
</comment>
<reference evidence="1 2" key="1">
    <citation type="journal article" date="2020" name="Phytopathology">
        <title>Genome Sequence Resources of Colletotrichum truncatum, C. plurivorum, C. musicola, and C. sojae: Four Species Pathogenic to Soybean (Glycine max).</title>
        <authorList>
            <person name="Rogerio F."/>
            <person name="Boufleur T.R."/>
            <person name="Ciampi-Guillardi M."/>
            <person name="Sukno S.A."/>
            <person name="Thon M.R."/>
            <person name="Massola Junior N.S."/>
            <person name="Baroncelli R."/>
        </authorList>
    </citation>
    <scope>NUCLEOTIDE SEQUENCE [LARGE SCALE GENOMIC DNA]</scope>
    <source>
        <strain evidence="1 2">CMES1059</strain>
    </source>
</reference>
<organism evidence="1 2">
    <name type="scientific">Colletotrichum truncatum</name>
    <name type="common">Anthracnose fungus</name>
    <name type="synonym">Colletotrichum capsici</name>
    <dbReference type="NCBI Taxonomy" id="5467"/>
    <lineage>
        <taxon>Eukaryota</taxon>
        <taxon>Fungi</taxon>
        <taxon>Dikarya</taxon>
        <taxon>Ascomycota</taxon>
        <taxon>Pezizomycotina</taxon>
        <taxon>Sordariomycetes</taxon>
        <taxon>Hypocreomycetidae</taxon>
        <taxon>Glomerellales</taxon>
        <taxon>Glomerellaceae</taxon>
        <taxon>Colletotrichum</taxon>
        <taxon>Colletotrichum truncatum species complex</taxon>
    </lineage>
</organism>
<dbReference type="Proteomes" id="UP000805649">
    <property type="component" value="Unassembled WGS sequence"/>
</dbReference>
<evidence type="ECO:0000313" key="2">
    <source>
        <dbReference type="Proteomes" id="UP000805649"/>
    </source>
</evidence>
<dbReference type="EMBL" id="VUJX02000002">
    <property type="protein sequence ID" value="KAL0941911.1"/>
    <property type="molecule type" value="Genomic_DNA"/>
</dbReference>
<gene>
    <name evidence="1" type="ORF">CTRU02_204674</name>
</gene>
<name>A0ACC3ZCU1_COLTU</name>
<accession>A0ACC3ZCU1</accession>
<keyword evidence="2" id="KW-1185">Reference proteome</keyword>
<protein>
    <submittedName>
        <fullName evidence="1">Uncharacterized protein</fullName>
    </submittedName>
</protein>
<proteinExistence type="predicted"/>